<evidence type="ECO:0000313" key="10">
    <source>
        <dbReference type="EMBL" id="NNJ32813.1"/>
    </source>
</evidence>
<evidence type="ECO:0000256" key="5">
    <source>
        <dbReference type="ARBA" id="ARBA00022777"/>
    </source>
</evidence>
<feature type="domain" description="PAS" evidence="8">
    <location>
        <begin position="10"/>
        <end position="83"/>
    </location>
</feature>
<dbReference type="SMART" id="SM00388">
    <property type="entry name" value="HisKA"/>
    <property type="match status" value="1"/>
</dbReference>
<dbReference type="EMBL" id="JAAOXG010000068">
    <property type="protein sequence ID" value="NNJ32813.1"/>
    <property type="molecule type" value="Genomic_DNA"/>
</dbReference>
<dbReference type="PROSITE" id="PS50113">
    <property type="entry name" value="PAC"/>
    <property type="match status" value="1"/>
</dbReference>
<keyword evidence="4" id="KW-0808">Transferase</keyword>
<evidence type="ECO:0000256" key="3">
    <source>
        <dbReference type="ARBA" id="ARBA00022553"/>
    </source>
</evidence>
<dbReference type="PANTHER" id="PTHR43047:SF78">
    <property type="entry name" value="SENSORY_REGULATORY PROTEIN RPFC"/>
    <property type="match status" value="1"/>
</dbReference>
<dbReference type="InterPro" id="IPR004358">
    <property type="entry name" value="Sig_transdc_His_kin-like_C"/>
</dbReference>
<evidence type="ECO:0000256" key="1">
    <source>
        <dbReference type="ARBA" id="ARBA00000085"/>
    </source>
</evidence>
<dbReference type="InterPro" id="IPR036890">
    <property type="entry name" value="HATPase_C_sf"/>
</dbReference>
<feature type="domain" description="Histidine kinase" evidence="7">
    <location>
        <begin position="299"/>
        <end position="520"/>
    </location>
</feature>
<dbReference type="Gene3D" id="3.30.450.20">
    <property type="entry name" value="PAS domain"/>
    <property type="match status" value="2"/>
</dbReference>
<evidence type="ECO:0000259" key="7">
    <source>
        <dbReference type="PROSITE" id="PS50109"/>
    </source>
</evidence>
<dbReference type="InterPro" id="IPR036641">
    <property type="entry name" value="HPT_dom_sf"/>
</dbReference>
<evidence type="ECO:0000256" key="4">
    <source>
        <dbReference type="ARBA" id="ARBA00022679"/>
    </source>
</evidence>
<dbReference type="EC" id="2.7.13.3" evidence="2"/>
<dbReference type="Pfam" id="PF00989">
    <property type="entry name" value="PAS"/>
    <property type="match status" value="1"/>
</dbReference>
<dbReference type="InterPro" id="IPR013767">
    <property type="entry name" value="PAS_fold"/>
</dbReference>
<dbReference type="Gene3D" id="1.10.287.130">
    <property type="match status" value="1"/>
</dbReference>
<keyword evidence="3" id="KW-0597">Phosphoprotein</keyword>
<dbReference type="Pfam" id="PF08448">
    <property type="entry name" value="PAS_4"/>
    <property type="match status" value="1"/>
</dbReference>
<dbReference type="Gene3D" id="3.30.565.10">
    <property type="entry name" value="Histidine kinase-like ATPase, C-terminal domain"/>
    <property type="match status" value="1"/>
</dbReference>
<evidence type="ECO:0000256" key="6">
    <source>
        <dbReference type="ARBA" id="ARBA00023012"/>
    </source>
</evidence>
<keyword evidence="11" id="KW-1185">Reference proteome</keyword>
<accession>A0ABX1W2T6</accession>
<dbReference type="Pfam" id="PF02518">
    <property type="entry name" value="HATPase_c"/>
    <property type="match status" value="1"/>
</dbReference>
<evidence type="ECO:0000259" key="8">
    <source>
        <dbReference type="PROSITE" id="PS50112"/>
    </source>
</evidence>
<reference evidence="10 11" key="1">
    <citation type="submission" date="2020-03" db="EMBL/GenBank/DDBJ databases">
        <title>Genome Sequence of industrial isolate, B5A.</title>
        <authorList>
            <person name="Sharma S."/>
            <person name="Patil P.B."/>
            <person name="Korpole S."/>
        </authorList>
    </citation>
    <scope>NUCLEOTIDE SEQUENCE [LARGE SCALE GENOMIC DNA]</scope>
    <source>
        <strain evidence="10 11">PI-S10-B5A</strain>
    </source>
</reference>
<dbReference type="SUPFAM" id="SSF55785">
    <property type="entry name" value="PYP-like sensor domain (PAS domain)"/>
    <property type="match status" value="2"/>
</dbReference>
<feature type="domain" description="PAC" evidence="9">
    <location>
        <begin position="88"/>
        <end position="140"/>
    </location>
</feature>
<protein>
    <recommendedName>
        <fullName evidence="2">histidine kinase</fullName>
        <ecNumber evidence="2">2.7.13.3</ecNumber>
    </recommendedName>
</protein>
<keyword evidence="6" id="KW-0902">Two-component regulatory system</keyword>
<keyword evidence="5" id="KW-0418">Kinase</keyword>
<dbReference type="SUPFAM" id="SSF47226">
    <property type="entry name" value="Histidine-containing phosphotransfer domain, HPT domain"/>
    <property type="match status" value="1"/>
</dbReference>
<dbReference type="InterPro" id="IPR013656">
    <property type="entry name" value="PAS_4"/>
</dbReference>
<dbReference type="InterPro" id="IPR003594">
    <property type="entry name" value="HATPase_dom"/>
</dbReference>
<sequence>MLEAMQKADRIQFLEAMLSSMGDGVIATGRDGSVLYINPLAEKLTGWSNEEAEGMPLDKILPLVNYFSGERLNSPVREALEAGKPVGLQNHAALVTRGGKTLFISASSSPIYTRGDQAEGVVVVLRDIDRIKSIEEETREEKDNLKKVLEALPTGIMLVGDDTVVNWANKPLQELFRVCESDMIGRRFGDASHCIYSYESGGGRGGRCHLCEIRQNISKVIRDGTPCNNVILQRSFLNGDDENSRWLNISFIPLAAMGEAQVLVAVEDVTQQKNYETALQRSRDEAESANRIKSEFIANMSHEIRTPLNGLIGMMDLLLQSGLSTEQTEYIGMAKMSADALLKVIGNILDFSRIESGAVTLANMSFDIKALTDEIINIYEVLAEKKGLELHYDFSSDIPRYLIGDPDRLRQVLGNLIGNAIKFTDAGVVSVAVRNVAAAEKSVSLEFHISDTGIGISTEKMDLLFKRFSQVDGSVTRRHSGSGLGLAICKQLVELMGGSIHVESAIGTGSTFRFAIDFALNGEAPLHAVHGTVLEVKQALPSIVTDSSELRKHISGKADRIVILDHHADPGECNRVRIGENGEITLGNAAVSTAEEDRSDELDKLFRLLRKLKAIVLEKQINLIEETAHSTKQTALRIGANELADLAFRAELSSRKQNWDDALEYCEMMINEINFRYKEG</sequence>
<dbReference type="PRINTS" id="PR00344">
    <property type="entry name" value="BCTRLSENSOR"/>
</dbReference>
<name>A0ABX1W2T6_9FIRM</name>
<dbReference type="Pfam" id="PF00512">
    <property type="entry name" value="HisKA"/>
    <property type="match status" value="1"/>
</dbReference>
<dbReference type="PROSITE" id="PS50109">
    <property type="entry name" value="HIS_KIN"/>
    <property type="match status" value="1"/>
</dbReference>
<dbReference type="NCBIfam" id="TIGR00229">
    <property type="entry name" value="sensory_box"/>
    <property type="match status" value="1"/>
</dbReference>
<evidence type="ECO:0000313" key="11">
    <source>
        <dbReference type="Proteomes" id="UP000539052"/>
    </source>
</evidence>
<dbReference type="InterPro" id="IPR000014">
    <property type="entry name" value="PAS"/>
</dbReference>
<dbReference type="InterPro" id="IPR005467">
    <property type="entry name" value="His_kinase_dom"/>
</dbReference>
<dbReference type="CDD" id="cd16922">
    <property type="entry name" value="HATPase_EvgS-ArcB-TorS-like"/>
    <property type="match status" value="1"/>
</dbReference>
<dbReference type="InterPro" id="IPR003661">
    <property type="entry name" value="HisK_dim/P_dom"/>
</dbReference>
<dbReference type="InterPro" id="IPR036097">
    <property type="entry name" value="HisK_dim/P_sf"/>
</dbReference>
<dbReference type="SUPFAM" id="SSF55874">
    <property type="entry name" value="ATPase domain of HSP90 chaperone/DNA topoisomerase II/histidine kinase"/>
    <property type="match status" value="1"/>
</dbReference>
<dbReference type="Proteomes" id="UP000539052">
    <property type="component" value="Unassembled WGS sequence"/>
</dbReference>
<feature type="domain" description="PAS" evidence="8">
    <location>
        <begin position="141"/>
        <end position="186"/>
    </location>
</feature>
<comment type="caution">
    <text evidence="10">The sequence shown here is derived from an EMBL/GenBank/DDBJ whole genome shotgun (WGS) entry which is preliminary data.</text>
</comment>
<dbReference type="PROSITE" id="PS50112">
    <property type="entry name" value="PAS"/>
    <property type="match status" value="2"/>
</dbReference>
<evidence type="ECO:0000259" key="9">
    <source>
        <dbReference type="PROSITE" id="PS50113"/>
    </source>
</evidence>
<dbReference type="SMART" id="SM00387">
    <property type="entry name" value="HATPase_c"/>
    <property type="match status" value="1"/>
</dbReference>
<dbReference type="RefSeq" id="WP_170823858.1">
    <property type="nucleotide sequence ID" value="NZ_JAAOXG010000068.1"/>
</dbReference>
<organism evidence="10 11">
    <name type="scientific">Lacrimispora defluvii</name>
    <dbReference type="NCBI Taxonomy" id="2719233"/>
    <lineage>
        <taxon>Bacteria</taxon>
        <taxon>Bacillati</taxon>
        <taxon>Bacillota</taxon>
        <taxon>Clostridia</taxon>
        <taxon>Lachnospirales</taxon>
        <taxon>Lachnospiraceae</taxon>
        <taxon>Lacrimispora</taxon>
    </lineage>
</organism>
<dbReference type="CDD" id="cd00130">
    <property type="entry name" value="PAS"/>
    <property type="match status" value="1"/>
</dbReference>
<dbReference type="PANTHER" id="PTHR43047">
    <property type="entry name" value="TWO-COMPONENT HISTIDINE PROTEIN KINASE"/>
    <property type="match status" value="1"/>
</dbReference>
<comment type="catalytic activity">
    <reaction evidence="1">
        <text>ATP + protein L-histidine = ADP + protein N-phospho-L-histidine.</text>
        <dbReference type="EC" id="2.7.13.3"/>
    </reaction>
</comment>
<gene>
    <name evidence="10" type="ORF">G9470_23920</name>
</gene>
<dbReference type="SMART" id="SM00091">
    <property type="entry name" value="PAS"/>
    <property type="match status" value="2"/>
</dbReference>
<dbReference type="SUPFAM" id="SSF47384">
    <property type="entry name" value="Homodimeric domain of signal transducing histidine kinase"/>
    <property type="match status" value="1"/>
</dbReference>
<evidence type="ECO:0000256" key="2">
    <source>
        <dbReference type="ARBA" id="ARBA00012438"/>
    </source>
</evidence>
<dbReference type="InterPro" id="IPR000700">
    <property type="entry name" value="PAS-assoc_C"/>
</dbReference>
<dbReference type="CDD" id="cd00082">
    <property type="entry name" value="HisKA"/>
    <property type="match status" value="1"/>
</dbReference>
<proteinExistence type="predicted"/>
<dbReference type="InterPro" id="IPR035965">
    <property type="entry name" value="PAS-like_dom_sf"/>
</dbReference>